<evidence type="ECO:0000313" key="1">
    <source>
        <dbReference type="EMBL" id="NMH97917.1"/>
    </source>
</evidence>
<organism evidence="1 2">
    <name type="scientific">Pseudonocardia acidicola</name>
    <dbReference type="NCBI Taxonomy" id="2724939"/>
    <lineage>
        <taxon>Bacteria</taxon>
        <taxon>Bacillati</taxon>
        <taxon>Actinomycetota</taxon>
        <taxon>Actinomycetes</taxon>
        <taxon>Pseudonocardiales</taxon>
        <taxon>Pseudonocardiaceae</taxon>
        <taxon>Pseudonocardia</taxon>
    </lineage>
</organism>
<keyword evidence="2" id="KW-1185">Reference proteome</keyword>
<accession>A0ABX1SBJ1</accession>
<name>A0ABX1SBJ1_9PSEU</name>
<dbReference type="InterPro" id="IPR038282">
    <property type="entry name" value="DUF2267_sf"/>
</dbReference>
<dbReference type="Pfam" id="PF10025">
    <property type="entry name" value="DUF2267"/>
    <property type="match status" value="2"/>
</dbReference>
<reference evidence="1 2" key="1">
    <citation type="submission" date="2020-04" db="EMBL/GenBank/DDBJ databases">
        <authorList>
            <person name="Klaysubun C."/>
            <person name="Duangmal K."/>
            <person name="Lipun K."/>
        </authorList>
    </citation>
    <scope>NUCLEOTIDE SEQUENCE [LARGE SCALE GENOMIC DNA]</scope>
    <source>
        <strain evidence="1 2">K10HN5</strain>
    </source>
</reference>
<dbReference type="InterPro" id="IPR018727">
    <property type="entry name" value="DUF2267"/>
</dbReference>
<protein>
    <submittedName>
        <fullName evidence="1">DUF2267 domain-containing protein</fullName>
    </submittedName>
</protein>
<dbReference type="Gene3D" id="1.10.490.110">
    <property type="entry name" value="Uncharacterized conserved protein DUF2267"/>
    <property type="match status" value="2"/>
</dbReference>
<comment type="caution">
    <text evidence="1">The sequence shown here is derived from an EMBL/GenBank/DDBJ whole genome shotgun (WGS) entry which is preliminary data.</text>
</comment>
<sequence length="257" mass="28869">MDDEQFMTIVQEKARLDRAGTERAVRATLETFSERIAPDRAAELRVLLPAQMRQWITESPILPIDVQQFLRRVGEREGTDLDPAERHTRAVFHGLGALLTPNELAPAARELPQDFRPLFDLAQQDWVEYVPGGAFFRRVAQRAGLDDGGAHKAVDAALETLAERISGGDVDDLIHELSIRLHPPLWRGKEHSRGEPRPMSLDKFLRLLAEREAVPREVAREHARAVMATVREAISGTEFSHVKAQLPSEFEPLLVTG</sequence>
<dbReference type="Proteomes" id="UP000820669">
    <property type="component" value="Unassembled WGS sequence"/>
</dbReference>
<proteinExistence type="predicted"/>
<evidence type="ECO:0000313" key="2">
    <source>
        <dbReference type="Proteomes" id="UP000820669"/>
    </source>
</evidence>
<dbReference type="EMBL" id="JAAXLA010000017">
    <property type="protein sequence ID" value="NMH97917.1"/>
    <property type="molecule type" value="Genomic_DNA"/>
</dbReference>
<gene>
    <name evidence="1" type="ORF">HF526_11430</name>
</gene>
<dbReference type="RefSeq" id="WP_169381368.1">
    <property type="nucleotide sequence ID" value="NZ_JAAXLA010000017.1"/>
</dbReference>